<dbReference type="Proteomes" id="UP000535078">
    <property type="component" value="Unassembled WGS sequence"/>
</dbReference>
<evidence type="ECO:0000313" key="2">
    <source>
        <dbReference type="EMBL" id="NJB90028.1"/>
    </source>
</evidence>
<reference evidence="2 3" key="1">
    <citation type="submission" date="2020-03" db="EMBL/GenBank/DDBJ databases">
        <title>Genomic Encyclopedia of Type Strains, Phase IV (KMG-IV): sequencing the most valuable type-strain genomes for metagenomic binning, comparative biology and taxonomic classification.</title>
        <authorList>
            <person name="Goeker M."/>
        </authorList>
    </citation>
    <scope>NUCLEOTIDE SEQUENCE [LARGE SCALE GENOMIC DNA]</scope>
    <source>
        <strain evidence="2 3">DSM 25229</strain>
    </source>
</reference>
<gene>
    <name evidence="2" type="ORF">GGR90_002203</name>
</gene>
<keyword evidence="1" id="KW-0812">Transmembrane</keyword>
<protein>
    <submittedName>
        <fullName evidence="2">UPF0716 family protein affecting phage T7 exclusion</fullName>
    </submittedName>
</protein>
<keyword evidence="1" id="KW-0472">Membrane</keyword>
<evidence type="ECO:0000256" key="1">
    <source>
        <dbReference type="SAM" id="Phobius"/>
    </source>
</evidence>
<dbReference type="RefSeq" id="WP_167921465.1">
    <property type="nucleotide sequence ID" value="NZ_JAATIT010000002.1"/>
</dbReference>
<accession>A0A7X5XSC0</accession>
<evidence type="ECO:0000313" key="3">
    <source>
        <dbReference type="Proteomes" id="UP000535078"/>
    </source>
</evidence>
<keyword evidence="3" id="KW-1185">Reference proteome</keyword>
<organism evidence="2 3">
    <name type="scientific">Sphingopyxis italica</name>
    <dbReference type="NCBI Taxonomy" id="1129133"/>
    <lineage>
        <taxon>Bacteria</taxon>
        <taxon>Pseudomonadati</taxon>
        <taxon>Pseudomonadota</taxon>
        <taxon>Alphaproteobacteria</taxon>
        <taxon>Sphingomonadales</taxon>
        <taxon>Sphingomonadaceae</taxon>
        <taxon>Sphingopyxis</taxon>
    </lineage>
</organism>
<name>A0A7X5XSC0_9SPHN</name>
<sequence>MTEEGAGMALRALIGPGIVAEIFGLLFLIAALDRFLKAHRSWLSGRWTLCPRRWLGGSSR</sequence>
<feature type="transmembrane region" description="Helical" evidence="1">
    <location>
        <begin position="12"/>
        <end position="32"/>
    </location>
</feature>
<keyword evidence="1" id="KW-1133">Transmembrane helix</keyword>
<proteinExistence type="predicted"/>
<dbReference type="EMBL" id="JAATIT010000002">
    <property type="protein sequence ID" value="NJB90028.1"/>
    <property type="molecule type" value="Genomic_DNA"/>
</dbReference>
<dbReference type="AlphaFoldDB" id="A0A7X5XSC0"/>
<comment type="caution">
    <text evidence="2">The sequence shown here is derived from an EMBL/GenBank/DDBJ whole genome shotgun (WGS) entry which is preliminary data.</text>
</comment>